<feature type="region of interest" description="Disordered" evidence="1">
    <location>
        <begin position="1"/>
        <end position="24"/>
    </location>
</feature>
<dbReference type="PANTHER" id="PTHR43757">
    <property type="entry name" value="AMINOMETHYLTRANSFERASE"/>
    <property type="match status" value="1"/>
</dbReference>
<dbReference type="AlphaFoldDB" id="A0A3P3RJ43"/>
<protein>
    <submittedName>
        <fullName evidence="3">Glycine cleavage system protein T</fullName>
    </submittedName>
</protein>
<name>A0A3P3RJ43_9EURY</name>
<reference evidence="3 4" key="1">
    <citation type="submission" date="2018-11" db="EMBL/GenBank/DDBJ databases">
        <title>Taxonoimc description of Halomarina strain SPP-AMP-1.</title>
        <authorList>
            <person name="Pal Y."/>
            <person name="Srinivasana K."/>
            <person name="Verma A."/>
            <person name="Kumar P."/>
        </authorList>
    </citation>
    <scope>NUCLEOTIDE SEQUENCE [LARGE SCALE GENOMIC DNA]</scope>
    <source>
        <strain evidence="3 4">SPP-AMP-1</strain>
    </source>
</reference>
<dbReference type="Proteomes" id="UP000282322">
    <property type="component" value="Unassembled WGS sequence"/>
</dbReference>
<evidence type="ECO:0000256" key="1">
    <source>
        <dbReference type="SAM" id="MobiDB-lite"/>
    </source>
</evidence>
<evidence type="ECO:0000259" key="2">
    <source>
        <dbReference type="Pfam" id="PF01571"/>
    </source>
</evidence>
<dbReference type="EMBL" id="RRCH01000003">
    <property type="protein sequence ID" value="RRJ33405.1"/>
    <property type="molecule type" value="Genomic_DNA"/>
</dbReference>
<evidence type="ECO:0000313" key="4">
    <source>
        <dbReference type="Proteomes" id="UP000282322"/>
    </source>
</evidence>
<proteinExistence type="predicted"/>
<keyword evidence="4" id="KW-1185">Reference proteome</keyword>
<dbReference type="InterPro" id="IPR027266">
    <property type="entry name" value="TrmE/GcvT-like"/>
</dbReference>
<sequence>MGQELRQSPLGDVHTDRGASLTSFGGWEMPVEFDSIRTEHEAVRASIGKFDVSHMGEIEVHGPDATELTQRLTTNDVTALKPGKGQYS</sequence>
<accession>A0A3P3RJ43</accession>
<feature type="domain" description="GCVT N-terminal" evidence="2">
    <location>
        <begin position="12"/>
        <end position="88"/>
    </location>
</feature>
<gene>
    <name evidence="3" type="ORF">EIK79_00945</name>
</gene>
<comment type="caution">
    <text evidence="3">The sequence shown here is derived from an EMBL/GenBank/DDBJ whole genome shotgun (WGS) entry which is preliminary data.</text>
</comment>
<dbReference type="InterPro" id="IPR006222">
    <property type="entry name" value="GCVT_N"/>
</dbReference>
<dbReference type="PANTHER" id="PTHR43757:SF2">
    <property type="entry name" value="AMINOMETHYLTRANSFERASE, MITOCHONDRIAL"/>
    <property type="match status" value="1"/>
</dbReference>
<feature type="non-terminal residue" evidence="3">
    <location>
        <position position="88"/>
    </location>
</feature>
<dbReference type="SUPFAM" id="SSF103025">
    <property type="entry name" value="Folate-binding domain"/>
    <property type="match status" value="1"/>
</dbReference>
<dbReference type="InterPro" id="IPR028896">
    <property type="entry name" value="GcvT/YgfZ/DmdA"/>
</dbReference>
<evidence type="ECO:0000313" key="3">
    <source>
        <dbReference type="EMBL" id="RRJ33405.1"/>
    </source>
</evidence>
<organism evidence="3 4">
    <name type="scientific">Halocatena pleomorpha</name>
    <dbReference type="NCBI Taxonomy" id="1785090"/>
    <lineage>
        <taxon>Archaea</taxon>
        <taxon>Methanobacteriati</taxon>
        <taxon>Methanobacteriota</taxon>
        <taxon>Stenosarchaea group</taxon>
        <taxon>Halobacteria</taxon>
        <taxon>Halobacteriales</taxon>
        <taxon>Natronomonadaceae</taxon>
        <taxon>Halocatena</taxon>
    </lineage>
</organism>
<dbReference type="Pfam" id="PF01571">
    <property type="entry name" value="GCV_T"/>
    <property type="match status" value="1"/>
</dbReference>
<dbReference type="Gene3D" id="3.30.1360.120">
    <property type="entry name" value="Probable tRNA modification gtpase trme, domain 1"/>
    <property type="match status" value="1"/>
</dbReference>